<evidence type="ECO:0000259" key="10">
    <source>
        <dbReference type="PROSITE" id="PS50157"/>
    </source>
</evidence>
<dbReference type="Proteomes" id="UP000677228">
    <property type="component" value="Unassembled WGS sequence"/>
</dbReference>
<dbReference type="PROSITE" id="PS00028">
    <property type="entry name" value="ZINC_FINGER_C2H2_1"/>
    <property type="match status" value="4"/>
</dbReference>
<dbReference type="GO" id="GO:0045165">
    <property type="term" value="P:cell fate commitment"/>
    <property type="evidence" value="ECO:0007669"/>
    <property type="project" value="TreeGrafter"/>
</dbReference>
<name>A0A814K6C6_9BILA</name>
<organism evidence="11 15">
    <name type="scientific">Didymodactylos carnosus</name>
    <dbReference type="NCBI Taxonomy" id="1234261"/>
    <lineage>
        <taxon>Eukaryota</taxon>
        <taxon>Metazoa</taxon>
        <taxon>Spiralia</taxon>
        <taxon>Gnathifera</taxon>
        <taxon>Rotifera</taxon>
        <taxon>Eurotatoria</taxon>
        <taxon>Bdelloidea</taxon>
        <taxon>Philodinida</taxon>
        <taxon>Philodinidae</taxon>
        <taxon>Didymodactylos</taxon>
    </lineage>
</organism>
<dbReference type="GO" id="GO:0003700">
    <property type="term" value="F:DNA-binding transcription factor activity"/>
    <property type="evidence" value="ECO:0007669"/>
    <property type="project" value="TreeGrafter"/>
</dbReference>
<dbReference type="GO" id="GO:0008270">
    <property type="term" value="F:zinc ion binding"/>
    <property type="evidence" value="ECO:0007669"/>
    <property type="project" value="UniProtKB-KW"/>
</dbReference>
<feature type="domain" description="C2H2-type" evidence="10">
    <location>
        <begin position="278"/>
        <end position="300"/>
    </location>
</feature>
<keyword evidence="2" id="KW-0479">Metal-binding</keyword>
<evidence type="ECO:0000256" key="1">
    <source>
        <dbReference type="ARBA" id="ARBA00004123"/>
    </source>
</evidence>
<feature type="compositionally biased region" description="Polar residues" evidence="9">
    <location>
        <begin position="160"/>
        <end position="175"/>
    </location>
</feature>
<dbReference type="FunFam" id="3.30.160.60:FF:000100">
    <property type="entry name" value="Zinc finger 45-like"/>
    <property type="match status" value="1"/>
</dbReference>
<dbReference type="Proteomes" id="UP000682733">
    <property type="component" value="Unassembled WGS sequence"/>
</dbReference>
<dbReference type="InterPro" id="IPR036236">
    <property type="entry name" value="Znf_C2H2_sf"/>
</dbReference>
<dbReference type="EMBL" id="CAJOBC010004184">
    <property type="protein sequence ID" value="CAF3818013.1"/>
    <property type="molecule type" value="Genomic_DNA"/>
</dbReference>
<evidence type="ECO:0000313" key="15">
    <source>
        <dbReference type="Proteomes" id="UP000663829"/>
    </source>
</evidence>
<dbReference type="FunFam" id="3.30.160.60:FF:002343">
    <property type="entry name" value="Zinc finger protein 33A"/>
    <property type="match status" value="1"/>
</dbReference>
<evidence type="ECO:0000256" key="9">
    <source>
        <dbReference type="SAM" id="MobiDB-lite"/>
    </source>
</evidence>
<dbReference type="SMART" id="SM00355">
    <property type="entry name" value="ZnF_C2H2"/>
    <property type="match status" value="4"/>
</dbReference>
<dbReference type="PANTHER" id="PTHR16515">
    <property type="entry name" value="PR DOMAIN ZINC FINGER PROTEIN"/>
    <property type="match status" value="1"/>
</dbReference>
<keyword evidence="6" id="KW-0238">DNA-binding</keyword>
<dbReference type="PANTHER" id="PTHR16515:SF59">
    <property type="entry name" value="PR DOMAIN ZINC FINGER PROTEIN 1"/>
    <property type="match status" value="1"/>
</dbReference>
<dbReference type="EMBL" id="CAJNOQ010004184">
    <property type="protein sequence ID" value="CAF1048289.1"/>
    <property type="molecule type" value="Genomic_DNA"/>
</dbReference>
<dbReference type="InterPro" id="IPR013087">
    <property type="entry name" value="Znf_C2H2_type"/>
</dbReference>
<accession>A0A814K6C6</accession>
<feature type="domain" description="C2H2-type" evidence="10">
    <location>
        <begin position="222"/>
        <end position="249"/>
    </location>
</feature>
<dbReference type="GO" id="GO:0005634">
    <property type="term" value="C:nucleus"/>
    <property type="evidence" value="ECO:0007669"/>
    <property type="project" value="UniProtKB-SubCell"/>
</dbReference>
<dbReference type="Gene3D" id="3.30.160.60">
    <property type="entry name" value="Classic Zinc Finger"/>
    <property type="match status" value="4"/>
</dbReference>
<evidence type="ECO:0000256" key="5">
    <source>
        <dbReference type="ARBA" id="ARBA00022833"/>
    </source>
</evidence>
<dbReference type="SUPFAM" id="SSF57667">
    <property type="entry name" value="beta-beta-alpha zinc fingers"/>
    <property type="match status" value="2"/>
</dbReference>
<dbReference type="EMBL" id="CAJOBA010024674">
    <property type="protein sequence ID" value="CAF3927667.1"/>
    <property type="molecule type" value="Genomic_DNA"/>
</dbReference>
<evidence type="ECO:0000256" key="2">
    <source>
        <dbReference type="ARBA" id="ARBA00022723"/>
    </source>
</evidence>
<proteinExistence type="predicted"/>
<evidence type="ECO:0000256" key="6">
    <source>
        <dbReference type="ARBA" id="ARBA00023125"/>
    </source>
</evidence>
<dbReference type="EMBL" id="CAJNOK010011311">
    <property type="protein sequence ID" value="CAF1137326.1"/>
    <property type="molecule type" value="Genomic_DNA"/>
</dbReference>
<evidence type="ECO:0000313" key="14">
    <source>
        <dbReference type="EMBL" id="CAF3927667.1"/>
    </source>
</evidence>
<dbReference type="FunFam" id="3.30.160.60:FF:000478">
    <property type="entry name" value="Zinc finger protein 133"/>
    <property type="match status" value="1"/>
</dbReference>
<feature type="compositionally biased region" description="Basic and acidic residues" evidence="9">
    <location>
        <begin position="94"/>
        <end position="113"/>
    </location>
</feature>
<sequence>MIDTQVYSGDHVLNVPAIKASEPFRSTLFYEQRMYISRMNQGDRWPFNILTCRDFQLPFLLPCLTTKFENSPIQNSSKSTSETNNSTESTILTVKEKAETGSHDVETTLDCKEKQKHPLSPLKFSIQSLLAERSLSSDREKCKKNEEEEEGQDYRRVAGSPSQPSILQCRSSSSGRGHKSLPYPLRKENGKIIYECRMCSKTFSQLSNLKVHLRTHTGERPFMCNLCSKSFTQFAHAQKHSLVHSGLRPHQCPHCPKKFSSTSNLKTHLRLHNGEKPYLCSQCCTRFTQLVHLKLHKRTHCENINLTSFRPVL</sequence>
<evidence type="ECO:0000256" key="8">
    <source>
        <dbReference type="PROSITE-ProRule" id="PRU00042"/>
    </source>
</evidence>
<feature type="compositionally biased region" description="Basic and acidic residues" evidence="9">
    <location>
        <begin position="137"/>
        <end position="156"/>
    </location>
</feature>
<keyword evidence="3" id="KW-0677">Repeat</keyword>
<dbReference type="GO" id="GO:0000122">
    <property type="term" value="P:negative regulation of transcription by RNA polymerase II"/>
    <property type="evidence" value="ECO:0007669"/>
    <property type="project" value="UniProtKB-ARBA"/>
</dbReference>
<evidence type="ECO:0000313" key="13">
    <source>
        <dbReference type="EMBL" id="CAF3818013.1"/>
    </source>
</evidence>
<dbReference type="OrthoDB" id="427030at2759"/>
<evidence type="ECO:0000256" key="3">
    <source>
        <dbReference type="ARBA" id="ARBA00022737"/>
    </source>
</evidence>
<evidence type="ECO:0000313" key="11">
    <source>
        <dbReference type="EMBL" id="CAF1048289.1"/>
    </source>
</evidence>
<dbReference type="FunFam" id="3.30.160.60:FF:001465">
    <property type="entry name" value="Zinc finger protein 560"/>
    <property type="match status" value="1"/>
</dbReference>
<dbReference type="InterPro" id="IPR050331">
    <property type="entry name" value="Zinc_finger"/>
</dbReference>
<keyword evidence="7" id="KW-0539">Nucleus</keyword>
<feature type="domain" description="C2H2-type" evidence="10">
    <location>
        <begin position="194"/>
        <end position="221"/>
    </location>
</feature>
<dbReference type="Pfam" id="PF00096">
    <property type="entry name" value="zf-C2H2"/>
    <property type="match status" value="2"/>
</dbReference>
<evidence type="ECO:0000256" key="7">
    <source>
        <dbReference type="ARBA" id="ARBA00023242"/>
    </source>
</evidence>
<comment type="caution">
    <text evidence="11">The sequence shown here is derived from an EMBL/GenBank/DDBJ whole genome shotgun (WGS) entry which is preliminary data.</text>
</comment>
<dbReference type="GO" id="GO:0005737">
    <property type="term" value="C:cytoplasm"/>
    <property type="evidence" value="ECO:0007669"/>
    <property type="project" value="TreeGrafter"/>
</dbReference>
<evidence type="ECO:0000313" key="12">
    <source>
        <dbReference type="EMBL" id="CAF1137326.1"/>
    </source>
</evidence>
<keyword evidence="5" id="KW-0862">Zinc</keyword>
<protein>
    <recommendedName>
        <fullName evidence="10">C2H2-type domain-containing protein</fullName>
    </recommendedName>
</protein>
<gene>
    <name evidence="11" type="ORF">GPM918_LOCUS16147</name>
    <name evidence="12" type="ORF">OVA965_LOCUS20952</name>
    <name evidence="13" type="ORF">SRO942_LOCUS16147</name>
    <name evidence="14" type="ORF">TMI583_LOCUS21481</name>
</gene>
<keyword evidence="15" id="KW-1185">Reference proteome</keyword>
<dbReference type="Proteomes" id="UP000681722">
    <property type="component" value="Unassembled WGS sequence"/>
</dbReference>
<dbReference type="PROSITE" id="PS50157">
    <property type="entry name" value="ZINC_FINGER_C2H2_2"/>
    <property type="match status" value="4"/>
</dbReference>
<dbReference type="Proteomes" id="UP000663829">
    <property type="component" value="Unassembled WGS sequence"/>
</dbReference>
<feature type="region of interest" description="Disordered" evidence="9">
    <location>
        <begin position="137"/>
        <end position="183"/>
    </location>
</feature>
<keyword evidence="4 8" id="KW-0863">Zinc-finger</keyword>
<dbReference type="AlphaFoldDB" id="A0A814K6C6"/>
<feature type="domain" description="C2H2-type" evidence="10">
    <location>
        <begin position="250"/>
        <end position="277"/>
    </location>
</feature>
<feature type="region of interest" description="Disordered" evidence="9">
    <location>
        <begin position="94"/>
        <end position="114"/>
    </location>
</feature>
<comment type="subcellular location">
    <subcellularLocation>
        <location evidence="1">Nucleus</location>
    </subcellularLocation>
</comment>
<reference evidence="11" key="1">
    <citation type="submission" date="2021-02" db="EMBL/GenBank/DDBJ databases">
        <authorList>
            <person name="Nowell W R."/>
        </authorList>
    </citation>
    <scope>NUCLEOTIDE SEQUENCE</scope>
</reference>
<dbReference type="GO" id="GO:0000978">
    <property type="term" value="F:RNA polymerase II cis-regulatory region sequence-specific DNA binding"/>
    <property type="evidence" value="ECO:0007669"/>
    <property type="project" value="TreeGrafter"/>
</dbReference>
<evidence type="ECO:0000256" key="4">
    <source>
        <dbReference type="ARBA" id="ARBA00022771"/>
    </source>
</evidence>